<dbReference type="SUPFAM" id="SSF54106">
    <property type="entry name" value="LysM domain"/>
    <property type="match status" value="1"/>
</dbReference>
<dbReference type="InterPro" id="IPR011042">
    <property type="entry name" value="6-blade_b-propeller_TolB-like"/>
</dbReference>
<protein>
    <submittedName>
        <fullName evidence="3">LysM peptidoglycan-binding domain-containing protein</fullName>
    </submittedName>
</protein>
<gene>
    <name evidence="3" type="ORF">GO986_02425</name>
</gene>
<dbReference type="PANTHER" id="PTHR33734">
    <property type="entry name" value="LYSM DOMAIN-CONTAINING GPI-ANCHORED PROTEIN 2"/>
    <property type="match status" value="1"/>
</dbReference>
<dbReference type="SMART" id="SM00257">
    <property type="entry name" value="LysM"/>
    <property type="match status" value="1"/>
</dbReference>
<feature type="signal peptide" evidence="1">
    <location>
        <begin position="1"/>
        <end position="22"/>
    </location>
</feature>
<evidence type="ECO:0000259" key="2">
    <source>
        <dbReference type="PROSITE" id="PS51782"/>
    </source>
</evidence>
<comment type="caution">
    <text evidence="3">The sequence shown here is derived from an EMBL/GenBank/DDBJ whole genome shotgun (WGS) entry which is preliminary data.</text>
</comment>
<reference evidence="3 4" key="1">
    <citation type="submission" date="2019-12" db="EMBL/GenBank/DDBJ databases">
        <title>Deinococcus sp. HMF7620 Genome sequencing and assembly.</title>
        <authorList>
            <person name="Kang H."/>
            <person name="Kim H."/>
            <person name="Joh K."/>
        </authorList>
    </citation>
    <scope>NUCLEOTIDE SEQUENCE [LARGE SCALE GENOMIC DNA]</scope>
    <source>
        <strain evidence="3 4">HMF7620</strain>
    </source>
</reference>
<dbReference type="GO" id="GO:0008932">
    <property type="term" value="F:lytic endotransglycosylase activity"/>
    <property type="evidence" value="ECO:0007669"/>
    <property type="project" value="TreeGrafter"/>
</dbReference>
<dbReference type="SUPFAM" id="SSF82171">
    <property type="entry name" value="DPP6 N-terminal domain-like"/>
    <property type="match status" value="1"/>
</dbReference>
<feature type="domain" description="LysM" evidence="2">
    <location>
        <begin position="23"/>
        <end position="66"/>
    </location>
</feature>
<dbReference type="CDD" id="cd00118">
    <property type="entry name" value="LysM"/>
    <property type="match status" value="1"/>
</dbReference>
<dbReference type="PROSITE" id="PS51782">
    <property type="entry name" value="LYSM"/>
    <property type="match status" value="1"/>
</dbReference>
<accession>A0A7C9HPN0</accession>
<proteinExistence type="predicted"/>
<evidence type="ECO:0000256" key="1">
    <source>
        <dbReference type="SAM" id="SignalP"/>
    </source>
</evidence>
<dbReference type="PANTHER" id="PTHR33734:SF22">
    <property type="entry name" value="MEMBRANE-BOUND LYTIC MUREIN TRANSGLYCOSYLASE D"/>
    <property type="match status" value="1"/>
</dbReference>
<dbReference type="Gene3D" id="3.10.350.10">
    <property type="entry name" value="LysM domain"/>
    <property type="match status" value="1"/>
</dbReference>
<keyword evidence="4" id="KW-1185">Reference proteome</keyword>
<evidence type="ECO:0000313" key="4">
    <source>
        <dbReference type="Proteomes" id="UP000483286"/>
    </source>
</evidence>
<dbReference type="Pfam" id="PF01476">
    <property type="entry name" value="LysM"/>
    <property type="match status" value="1"/>
</dbReference>
<dbReference type="AlphaFoldDB" id="A0A7C9HPN0"/>
<dbReference type="InterPro" id="IPR018392">
    <property type="entry name" value="LysM"/>
</dbReference>
<sequence length="399" mass="42073">MRRNLFWRFTLLATLLTSPALAATYTVKAGDTLYSLARSVGLTVAQLQALNGLTGTNLKVGQVLALPGVGVPSVSPAPFSVPTPPEVPNPDPAAGRVSRSGCCPHPVWAADGESLLFLDRPAGREVGLYSVPADGTELSGTWRLPPTLLSESGLYGLQPTGAATALAVPLGDASGVPVTVPTSGRDAVWSLGGCLAWPTYGAGDRTDWIPLTVFVADPFRGKTPVASRPVVTVYGGRLVGWLNEDTLLVTGRLTRNDARRSVLTVDLATGRTRVLAQGQQLSGVRASPDGTQVLFQVTLDTAGRNGLFVVSVAGGAAWPVPTFGSGRWQDNTRLLLVPYEPGLASHRLLRMDVTTGQTEELQSLADKIAGDDWQVAPDGTRLVYRSAQDQSLRVLPLLP</sequence>
<dbReference type="RefSeq" id="WP_157457613.1">
    <property type="nucleotide sequence ID" value="NZ_WQLB01000002.1"/>
</dbReference>
<dbReference type="Gene3D" id="2.120.10.30">
    <property type="entry name" value="TolB, C-terminal domain"/>
    <property type="match status" value="1"/>
</dbReference>
<dbReference type="InterPro" id="IPR036779">
    <property type="entry name" value="LysM_dom_sf"/>
</dbReference>
<name>A0A7C9HPN0_9DEIO</name>
<feature type="chain" id="PRO_5028824333" evidence="1">
    <location>
        <begin position="23"/>
        <end position="399"/>
    </location>
</feature>
<keyword evidence="1" id="KW-0732">Signal</keyword>
<dbReference type="EMBL" id="WQLB01000002">
    <property type="protein sequence ID" value="MVN85614.1"/>
    <property type="molecule type" value="Genomic_DNA"/>
</dbReference>
<dbReference type="Proteomes" id="UP000483286">
    <property type="component" value="Unassembled WGS sequence"/>
</dbReference>
<evidence type="ECO:0000313" key="3">
    <source>
        <dbReference type="EMBL" id="MVN85614.1"/>
    </source>
</evidence>
<organism evidence="3 4">
    <name type="scientific">Deinococcus arboris</name>
    <dbReference type="NCBI Taxonomy" id="2682977"/>
    <lineage>
        <taxon>Bacteria</taxon>
        <taxon>Thermotogati</taxon>
        <taxon>Deinococcota</taxon>
        <taxon>Deinococci</taxon>
        <taxon>Deinococcales</taxon>
        <taxon>Deinococcaceae</taxon>
        <taxon>Deinococcus</taxon>
    </lineage>
</organism>